<evidence type="ECO:0000313" key="3">
    <source>
        <dbReference type="Proteomes" id="UP000218267"/>
    </source>
</evidence>
<keyword evidence="1" id="KW-1133">Transmembrane helix</keyword>
<evidence type="ECO:0008006" key="4">
    <source>
        <dbReference type="Google" id="ProtNLM"/>
    </source>
</evidence>
<protein>
    <recommendedName>
        <fullName evidence="4">Ribosomal protein L7/L12 C-terminal domain-containing protein</fullName>
    </recommendedName>
</protein>
<dbReference type="OrthoDB" id="1446647at2"/>
<dbReference type="EMBL" id="AP018042">
    <property type="protein sequence ID" value="BAX79330.1"/>
    <property type="molecule type" value="Genomic_DNA"/>
</dbReference>
<accession>A0A1Y1CGB8</accession>
<keyword evidence="3" id="KW-1185">Reference proteome</keyword>
<dbReference type="Gene3D" id="3.30.1390.10">
    <property type="match status" value="1"/>
</dbReference>
<evidence type="ECO:0000313" key="2">
    <source>
        <dbReference type="EMBL" id="BAX79330.1"/>
    </source>
</evidence>
<feature type="transmembrane region" description="Helical" evidence="1">
    <location>
        <begin position="109"/>
        <end position="127"/>
    </location>
</feature>
<dbReference type="Proteomes" id="UP000218267">
    <property type="component" value="Chromosome"/>
</dbReference>
<dbReference type="KEGG" id="mbas:ALGA_0943"/>
<keyword evidence="1" id="KW-0472">Membrane</keyword>
<keyword evidence="1" id="KW-0812">Transmembrane</keyword>
<dbReference type="InterPro" id="IPR014719">
    <property type="entry name" value="Ribosomal_bL12_C/ClpS-like"/>
</dbReference>
<gene>
    <name evidence="2" type="ORF">ALGA_0943</name>
</gene>
<reference evidence="2 3" key="1">
    <citation type="journal article" date="2018" name="Mar. Genomics">
        <title>Complete genome sequence of Marinifilaceae bacterium strain SPP2, isolated from the Antarctic marine sediment.</title>
        <authorList>
            <person name="Watanabe M."/>
            <person name="Kojima H."/>
            <person name="Fukui M."/>
        </authorList>
    </citation>
    <scope>NUCLEOTIDE SEQUENCE [LARGE SCALE GENOMIC DNA]</scope>
    <source>
        <strain evidence="2 3">SPP2</strain>
    </source>
</reference>
<evidence type="ECO:0000256" key="1">
    <source>
        <dbReference type="SAM" id="Phobius"/>
    </source>
</evidence>
<sequence>MDLIINGKRVDKSQLLYFLENQQKLVAVKFIKDRTNIGLQECKEIVDNLELNPDYYNGVEGIIKINRNFHEYETSDLKPNSIQDLKEPEVTKTRKGNYLKDKADTKYDAYIILFIVFVVIVTAYIYYNK</sequence>
<reference evidence="3" key="2">
    <citation type="journal article" date="2020" name="Antonie Van Leeuwenhoek">
        <title>Labilibaculum antarcticum sp. nov., a novel facultative anaerobic, psychrotorelant bacterium isolated from marine sediment of Antarctica.</title>
        <authorList>
            <person name="Watanabe M."/>
            <person name="Kojima H."/>
            <person name="Fukui M."/>
        </authorList>
    </citation>
    <scope>NUCLEOTIDE SEQUENCE [LARGE SCALE GENOMIC DNA]</scope>
    <source>
        <strain evidence="3">SPP2</strain>
    </source>
</reference>
<dbReference type="AlphaFoldDB" id="A0A1Y1CGB8"/>
<dbReference type="RefSeq" id="WP_096428243.1">
    <property type="nucleotide sequence ID" value="NZ_AP018042.1"/>
</dbReference>
<proteinExistence type="predicted"/>
<organism evidence="2 3">
    <name type="scientific">Labilibaculum antarcticum</name>
    <dbReference type="NCBI Taxonomy" id="1717717"/>
    <lineage>
        <taxon>Bacteria</taxon>
        <taxon>Pseudomonadati</taxon>
        <taxon>Bacteroidota</taxon>
        <taxon>Bacteroidia</taxon>
        <taxon>Marinilabiliales</taxon>
        <taxon>Marinifilaceae</taxon>
        <taxon>Labilibaculum</taxon>
    </lineage>
</organism>
<name>A0A1Y1CGB8_9BACT</name>